<reference evidence="1" key="1">
    <citation type="journal article" date="2014" name="Int. J. Syst. Evol. Microbiol.">
        <title>Complete genome sequence of Corynebacterium casei LMG S-19264T (=DSM 44701T), isolated from a smear-ripened cheese.</title>
        <authorList>
            <consortium name="US DOE Joint Genome Institute (JGI-PGF)"/>
            <person name="Walter F."/>
            <person name="Albersmeier A."/>
            <person name="Kalinowski J."/>
            <person name="Ruckert C."/>
        </authorList>
    </citation>
    <scope>NUCLEOTIDE SEQUENCE</scope>
    <source>
        <strain evidence="1">CGMCC 1.15085</strain>
    </source>
</reference>
<protein>
    <submittedName>
        <fullName evidence="1">DNA alkylation repair protein</fullName>
    </submittedName>
</protein>
<name>A0A916T630_9MICO</name>
<dbReference type="Pfam" id="PF08713">
    <property type="entry name" value="DNA_alkylation"/>
    <property type="match status" value="1"/>
</dbReference>
<dbReference type="EMBL" id="BMHI01000004">
    <property type="protein sequence ID" value="GGB33074.1"/>
    <property type="molecule type" value="Genomic_DNA"/>
</dbReference>
<organism evidence="1 2">
    <name type="scientific">Flexivirga endophytica</name>
    <dbReference type="NCBI Taxonomy" id="1849103"/>
    <lineage>
        <taxon>Bacteria</taxon>
        <taxon>Bacillati</taxon>
        <taxon>Actinomycetota</taxon>
        <taxon>Actinomycetes</taxon>
        <taxon>Micrococcales</taxon>
        <taxon>Dermacoccaceae</taxon>
        <taxon>Flexivirga</taxon>
    </lineage>
</organism>
<reference evidence="1" key="2">
    <citation type="submission" date="2020-09" db="EMBL/GenBank/DDBJ databases">
        <authorList>
            <person name="Sun Q."/>
            <person name="Zhou Y."/>
        </authorList>
    </citation>
    <scope>NUCLEOTIDE SEQUENCE</scope>
    <source>
        <strain evidence="1">CGMCC 1.15085</strain>
    </source>
</reference>
<sequence>MSEQPDELVMRVRAELATAGDPDAAPAMRAYVKSVLPLYGVRLPQVRTIVRAAVRDAGVSDTGPGIETLAAAARELFDHATHREERYAALALLALPPARGKLELLPLHQHFASAGAWWDLVDETAHRIADLHDIHPVETAVAVRRWSVENDMWLRRLAIISQLGRKDRLDPVLLGEVIEANLSDREFFIRKAIGWALREYAKVRPEWVRGFVTAHGGSLSPLSRREALKHLGG</sequence>
<dbReference type="SUPFAM" id="SSF48371">
    <property type="entry name" value="ARM repeat"/>
    <property type="match status" value="1"/>
</dbReference>
<dbReference type="PANTHER" id="PTHR34070:SF1">
    <property type="entry name" value="DNA ALKYLATION REPAIR PROTEIN"/>
    <property type="match status" value="1"/>
</dbReference>
<gene>
    <name evidence="1" type="ORF">GCM10011492_24570</name>
</gene>
<dbReference type="AlphaFoldDB" id="A0A916T630"/>
<proteinExistence type="predicted"/>
<comment type="caution">
    <text evidence="1">The sequence shown here is derived from an EMBL/GenBank/DDBJ whole genome shotgun (WGS) entry which is preliminary data.</text>
</comment>
<keyword evidence="2" id="KW-1185">Reference proteome</keyword>
<evidence type="ECO:0000313" key="2">
    <source>
        <dbReference type="Proteomes" id="UP000636793"/>
    </source>
</evidence>
<dbReference type="RefSeq" id="WP_188837337.1">
    <property type="nucleotide sequence ID" value="NZ_BMHI01000004.1"/>
</dbReference>
<dbReference type="Gene3D" id="1.25.10.90">
    <property type="match status" value="1"/>
</dbReference>
<dbReference type="InterPro" id="IPR016024">
    <property type="entry name" value="ARM-type_fold"/>
</dbReference>
<evidence type="ECO:0000313" key="1">
    <source>
        <dbReference type="EMBL" id="GGB33074.1"/>
    </source>
</evidence>
<dbReference type="PANTHER" id="PTHR34070">
    <property type="entry name" value="ARMADILLO-TYPE FOLD"/>
    <property type="match status" value="1"/>
</dbReference>
<dbReference type="InterPro" id="IPR014825">
    <property type="entry name" value="DNA_alkylation"/>
</dbReference>
<accession>A0A916T630</accession>
<dbReference type="Proteomes" id="UP000636793">
    <property type="component" value="Unassembled WGS sequence"/>
</dbReference>